<protein>
    <submittedName>
        <fullName evidence="1">Uncharacterized protein</fullName>
    </submittedName>
</protein>
<dbReference type="VEuPathDB" id="AmoebaDB:EIN_508940"/>
<dbReference type="OrthoDB" id="25399at2759"/>
<evidence type="ECO:0000313" key="1">
    <source>
        <dbReference type="EMBL" id="ELP92883.1"/>
    </source>
</evidence>
<evidence type="ECO:0000313" key="2">
    <source>
        <dbReference type="Proteomes" id="UP000014680"/>
    </source>
</evidence>
<proteinExistence type="predicted"/>
<dbReference type="RefSeq" id="XP_004259654.1">
    <property type="nucleotide sequence ID" value="XM_004259606.1"/>
</dbReference>
<keyword evidence="2" id="KW-1185">Reference proteome</keyword>
<sequence>MTEIRPLNGYDYPLSFVCISLSDTFDKFDFELFKKEVIKEIVKYSPFHLDIRMKDGHPFWYKFDDNWLFENSDIFVVKIPFKETGEVEPAKYDLHKEGTPLFCIEYSENDVVSRVKLYANHAICDGRTIANLYQIIKNAIPNEFHMDFNDEELYDYDYRTLYKIEDKLLETNPKCWDIPKVAAVPPITDKCEYINMYNSFDCQKVISFCKKNKIGVQALLMASQERATRRFMKFDNSEEISVYCPSDTRISKYADDKLKHRNFYCAAGANFPSIVGKENLMEDIKECNYKIREAMKTTDCCVQVLMSFKQIDEKTLVFTPIKNAPDLSKMRIITCSNIGLYDHMNDPYLGVLCPCDVNSFSVVLYSWHSKNHFHTLFFFPEKLNKDFVTEMKHELENVMKFVCEN</sequence>
<dbReference type="AlphaFoldDB" id="A0A0A1UCA9"/>
<dbReference type="KEGG" id="eiv:EIN_508940"/>
<dbReference type="Proteomes" id="UP000014680">
    <property type="component" value="Unassembled WGS sequence"/>
</dbReference>
<dbReference type="GeneID" id="14891818"/>
<name>A0A0A1UCA9_ENTIV</name>
<organism evidence="1 2">
    <name type="scientific">Entamoeba invadens IP1</name>
    <dbReference type="NCBI Taxonomy" id="370355"/>
    <lineage>
        <taxon>Eukaryota</taxon>
        <taxon>Amoebozoa</taxon>
        <taxon>Evosea</taxon>
        <taxon>Archamoebae</taxon>
        <taxon>Mastigamoebida</taxon>
        <taxon>Entamoebidae</taxon>
        <taxon>Entamoeba</taxon>
    </lineage>
</organism>
<dbReference type="EMBL" id="KB206320">
    <property type="protein sequence ID" value="ELP92883.1"/>
    <property type="molecule type" value="Genomic_DNA"/>
</dbReference>
<gene>
    <name evidence="1" type="ORF">EIN_508940</name>
</gene>
<accession>A0A0A1UCA9</accession>
<reference evidence="1 2" key="1">
    <citation type="submission" date="2012-10" db="EMBL/GenBank/DDBJ databases">
        <authorList>
            <person name="Zafar N."/>
            <person name="Inman J."/>
            <person name="Hall N."/>
            <person name="Lorenzi H."/>
            <person name="Caler E."/>
        </authorList>
    </citation>
    <scope>NUCLEOTIDE SEQUENCE [LARGE SCALE GENOMIC DNA]</scope>
    <source>
        <strain evidence="1 2">IP1</strain>
    </source>
</reference>